<evidence type="ECO:0000313" key="2">
    <source>
        <dbReference type="EMBL" id="CAL6048500.1"/>
    </source>
</evidence>
<evidence type="ECO:0000313" key="1">
    <source>
        <dbReference type="EMBL" id="CAI9941294.1"/>
    </source>
</evidence>
<dbReference type="AlphaFoldDB" id="A0AA86PKG5"/>
<dbReference type="EMBL" id="CATOUU010000688">
    <property type="protein sequence ID" value="CAI9941294.1"/>
    <property type="molecule type" value="Genomic_DNA"/>
</dbReference>
<dbReference type="Proteomes" id="UP001642409">
    <property type="component" value="Unassembled WGS sequence"/>
</dbReference>
<reference evidence="1" key="1">
    <citation type="submission" date="2023-06" db="EMBL/GenBank/DDBJ databases">
        <authorList>
            <person name="Kurt Z."/>
        </authorList>
    </citation>
    <scope>NUCLEOTIDE SEQUENCE</scope>
</reference>
<dbReference type="EMBL" id="CAXDID020000175">
    <property type="protein sequence ID" value="CAL6048500.1"/>
    <property type="molecule type" value="Genomic_DNA"/>
</dbReference>
<reference evidence="2 3" key="2">
    <citation type="submission" date="2024-07" db="EMBL/GenBank/DDBJ databases">
        <authorList>
            <person name="Akdeniz Z."/>
        </authorList>
    </citation>
    <scope>NUCLEOTIDE SEQUENCE [LARGE SCALE GENOMIC DNA]</scope>
</reference>
<gene>
    <name evidence="1" type="ORF">HINF_LOCUS28939</name>
    <name evidence="2" type="ORF">HINF_LOCUS42722</name>
</gene>
<accession>A0AA86PKG5</accession>
<sequence>MVISFIDSNNQILYEVCNYMSEMIHKCVQQSSLRTGLIVKLSFSQVVQLIVFRISQFTFNRMDFSFLGQLIQLPVINKLLSSGLNTLHLCQELGQELDGMIYENLFDNFNQQTIITQYNSTWIPFIDYLLQLLRYLF</sequence>
<organism evidence="1">
    <name type="scientific">Hexamita inflata</name>
    <dbReference type="NCBI Taxonomy" id="28002"/>
    <lineage>
        <taxon>Eukaryota</taxon>
        <taxon>Metamonada</taxon>
        <taxon>Diplomonadida</taxon>
        <taxon>Hexamitidae</taxon>
        <taxon>Hexamitinae</taxon>
        <taxon>Hexamita</taxon>
    </lineage>
</organism>
<keyword evidence="3" id="KW-1185">Reference proteome</keyword>
<evidence type="ECO:0000313" key="3">
    <source>
        <dbReference type="Proteomes" id="UP001642409"/>
    </source>
</evidence>
<protein>
    <submittedName>
        <fullName evidence="2">Hypothetical_protein</fullName>
    </submittedName>
</protein>
<proteinExistence type="predicted"/>
<name>A0AA86PKG5_9EUKA</name>
<comment type="caution">
    <text evidence="1">The sequence shown here is derived from an EMBL/GenBank/DDBJ whole genome shotgun (WGS) entry which is preliminary data.</text>
</comment>